<dbReference type="EMBL" id="GL379962">
    <property type="protein sequence ID" value="EGT38690.1"/>
    <property type="molecule type" value="Genomic_DNA"/>
</dbReference>
<evidence type="ECO:0000313" key="2">
    <source>
        <dbReference type="Proteomes" id="UP000008068"/>
    </source>
</evidence>
<dbReference type="HOGENOM" id="CLU_1416310_0_0_1"/>
<dbReference type="eggNOG" id="KOG0528">
    <property type="taxonomic scope" value="Eukaryota"/>
</dbReference>
<sequence length="192" mass="21197">MLHAGNFDSEMLLRQHEIMQHRTSSTTGVSEFPDILAQTEQGCTVLIDGNQLRVVINSVDTPDQKQDLITDVIRQLTSIKERLTNDESPVKDELKEDPDDMSSVSSSILDIPTLVPPLLSNTFTDKVNTAKDVLDCVSENVASYPDQTIHCVLAFISPPIVGKDQNLSSAVGILDNKSKLCYPLFLPFGFHL</sequence>
<evidence type="ECO:0000313" key="1">
    <source>
        <dbReference type="EMBL" id="EGT38690.1"/>
    </source>
</evidence>
<organism evidence="2">
    <name type="scientific">Caenorhabditis brenneri</name>
    <name type="common">Nematode worm</name>
    <dbReference type="NCBI Taxonomy" id="135651"/>
    <lineage>
        <taxon>Eukaryota</taxon>
        <taxon>Metazoa</taxon>
        <taxon>Ecdysozoa</taxon>
        <taxon>Nematoda</taxon>
        <taxon>Chromadorea</taxon>
        <taxon>Rhabditida</taxon>
        <taxon>Rhabditina</taxon>
        <taxon>Rhabditomorpha</taxon>
        <taxon>Rhabditoidea</taxon>
        <taxon>Rhabditidae</taxon>
        <taxon>Peloderinae</taxon>
        <taxon>Caenorhabditis</taxon>
    </lineage>
</organism>
<proteinExistence type="predicted"/>
<protein>
    <submittedName>
        <fullName evidence="1">Uncharacterized protein</fullName>
    </submittedName>
</protein>
<dbReference type="InParanoid" id="G0NW82"/>
<dbReference type="STRING" id="135651.G0NW82"/>
<keyword evidence="2" id="KW-1185">Reference proteome</keyword>
<name>G0NW82_CAEBE</name>
<dbReference type="OrthoDB" id="5864770at2759"/>
<gene>
    <name evidence="1" type="ORF">CAEBREN_02533</name>
</gene>
<dbReference type="AlphaFoldDB" id="G0NW82"/>
<reference evidence="2" key="1">
    <citation type="submission" date="2011-07" db="EMBL/GenBank/DDBJ databases">
        <authorList>
            <consortium name="Caenorhabditis brenneri Sequencing and Analysis Consortium"/>
            <person name="Wilson R.K."/>
        </authorList>
    </citation>
    <scope>NUCLEOTIDE SEQUENCE [LARGE SCALE GENOMIC DNA]</scope>
    <source>
        <strain evidence="2">PB2801</strain>
    </source>
</reference>
<accession>G0NW82</accession>
<dbReference type="Proteomes" id="UP000008068">
    <property type="component" value="Unassembled WGS sequence"/>
</dbReference>